<evidence type="ECO:0000313" key="1">
    <source>
        <dbReference type="EMBL" id="CAG7826087.1"/>
    </source>
</evidence>
<dbReference type="EMBL" id="CAJVCH010538561">
    <property type="protein sequence ID" value="CAG7826087.1"/>
    <property type="molecule type" value="Genomic_DNA"/>
</dbReference>
<comment type="caution">
    <text evidence="1">The sequence shown here is derived from an EMBL/GenBank/DDBJ whole genome shotgun (WGS) entry which is preliminary data.</text>
</comment>
<dbReference type="Proteomes" id="UP000708208">
    <property type="component" value="Unassembled WGS sequence"/>
</dbReference>
<evidence type="ECO:0000313" key="2">
    <source>
        <dbReference type="Proteomes" id="UP000708208"/>
    </source>
</evidence>
<gene>
    <name evidence="1" type="ORF">AFUS01_LOCUS36157</name>
</gene>
<sequence length="44" mass="5015">KIFYTPPGILVQLIISLTTKLDLDEISKEQAMHKGTFSHDPFQL</sequence>
<dbReference type="AlphaFoldDB" id="A0A8J2L5S3"/>
<keyword evidence="2" id="KW-1185">Reference proteome</keyword>
<reference evidence="1" key="1">
    <citation type="submission" date="2021-06" db="EMBL/GenBank/DDBJ databases">
        <authorList>
            <person name="Hodson N. C."/>
            <person name="Mongue J. A."/>
            <person name="Jaron S. K."/>
        </authorList>
    </citation>
    <scope>NUCLEOTIDE SEQUENCE</scope>
</reference>
<protein>
    <submittedName>
        <fullName evidence="1">Uncharacterized protein</fullName>
    </submittedName>
</protein>
<accession>A0A8J2L5S3</accession>
<feature type="non-terminal residue" evidence="1">
    <location>
        <position position="1"/>
    </location>
</feature>
<proteinExistence type="predicted"/>
<organism evidence="1 2">
    <name type="scientific">Allacma fusca</name>
    <dbReference type="NCBI Taxonomy" id="39272"/>
    <lineage>
        <taxon>Eukaryota</taxon>
        <taxon>Metazoa</taxon>
        <taxon>Ecdysozoa</taxon>
        <taxon>Arthropoda</taxon>
        <taxon>Hexapoda</taxon>
        <taxon>Collembola</taxon>
        <taxon>Symphypleona</taxon>
        <taxon>Sminthuridae</taxon>
        <taxon>Allacma</taxon>
    </lineage>
</organism>
<name>A0A8J2L5S3_9HEXA</name>